<comment type="caution">
    <text evidence="2">The sequence shown here is derived from an EMBL/GenBank/DDBJ whole genome shotgun (WGS) entry which is preliminary data.</text>
</comment>
<evidence type="ECO:0000313" key="3">
    <source>
        <dbReference type="Proteomes" id="UP000886523"/>
    </source>
</evidence>
<dbReference type="SUPFAM" id="SSF69318">
    <property type="entry name" value="Integrin alpha N-terminal domain"/>
    <property type="match status" value="1"/>
</dbReference>
<dbReference type="Gene3D" id="2.180.10.10">
    <property type="entry name" value="RHS repeat-associated core"/>
    <property type="match status" value="1"/>
</dbReference>
<keyword evidence="1" id="KW-1133">Transmembrane helix</keyword>
<dbReference type="OrthoDB" id="442731at2759"/>
<dbReference type="NCBIfam" id="TIGR03696">
    <property type="entry name" value="Rhs_assc_core"/>
    <property type="match status" value="1"/>
</dbReference>
<keyword evidence="3" id="KW-1185">Reference proteome</keyword>
<dbReference type="InterPro" id="IPR028994">
    <property type="entry name" value="Integrin_alpha_N"/>
</dbReference>
<protein>
    <recommendedName>
        <fullName evidence="4">Insecticide toxin TcdB middle/N-terminal domain-containing protein</fullName>
    </recommendedName>
</protein>
<feature type="transmembrane region" description="Helical" evidence="1">
    <location>
        <begin position="1722"/>
        <end position="1743"/>
    </location>
</feature>
<evidence type="ECO:0000256" key="1">
    <source>
        <dbReference type="SAM" id="Phobius"/>
    </source>
</evidence>
<evidence type="ECO:0000313" key="2">
    <source>
        <dbReference type="EMBL" id="KAF9507107.1"/>
    </source>
</evidence>
<sequence length="1957" mass="212735">MSNTIVGSLAIDHCVDPNGSLFLKVPIQVPPAKLTPDLSISYHSAVHQQSVLGHGCDLHTFGLIQRSARTVAQDGVSGKSIVGSVNYDANDRFTLNGQRLMRVSTPATEYRYEIEQWSKVVASGNAANPSSWTEHLPNGTVRKYGSTTSSNLKAVGRDATRIWALAEEEDPFSNYVSWTYAPADADGALILNTIEYGGNKKLHMAHQRKLTFSYETRLDIETEYLGGSHIRSTKRLLSVEAFFSNNLLHTHKFGYDYAPVTGFTRLKTITLSDPFGAVVSPLQFNWANSNPTVFNQLLSETTLDHDVSSVRLFPADVDGSGRTGVILSSKKSNKLAVDVHLADGQGGVSSNPASSVTTDLRFPDYLLALDVDGDGKTDLVHGVKDYTGDHTLTVLLSKPTGYVPQTKNTKWSPAVPTGVYYSGDFQGNGYVGLVYLYNRGSDNEVCLVQFTSNGTVFTKRDVVYGPKGVDLRSAQPHDGILKYRCDLIPRTSADIMHTESTGFVALPEPDGKTGLLLLRENTNGELEFQTIRSTGQSFAVAEIKSSGILYRGDINLCRTTSMNSLTLVNTFQGIAGTEVSVLQFRNDTFEKVAGVTQPGRRFDGYEVDFGDVRGIGRADCLFSIYNTGTNQVKLSILPCGGSAAAPADFITGYTGGLGATLAVLYAPLTDCTVYGGSGSANPYVNALSGSASLHMSVGLSNARADAPSSVMGTSRTQLIQFPKYVVKELSECALPSTQPNIVNRSEYFYKNGRVAFDGRGWIGFESIAQRSYVLGTTTANTYRQDFPFLGQILKTEIKETSTSNPLKTTAYTLVDQAMNSVHRVTIPTIRQTSYEGGRMAHSVDVAHEYDSYSNITKTTITSVGKTPLVVTKTYSNDTSKWIIGNNLSESITSTGIRMKETRLTYLPDKQVVNKVEEWISGTSFSVKDLQYDDYGNVITELGPWEAKRTFDYDSTYSFPITVTDFANDQFTLQTSALYDYAVGQPKYIKEQNGYIKTQKFDVLGRLIEVSEGESSSALTVIDKREYKRLGNDHVCVRSTLSNKTSNSWSRETRYLDGMERPWKTTVPNVSDPSVTVCNEILLDGIGRVTRRYRSYLSSTPIDSRGYSYYTYDSFSRETKVVTPAATDGTQPVTITSAYSYANNQMTIDQTKTGDGESSSTKTVLEYFPDPDTAEDFVVPLAVSSVDEINQTINTEFDALHRVVSVKDPNDVHLTMEWDGLFRMTSRKLANPSTISPPIINNFTIAYDDALRKTTITNHLTKSSTILVKDRIERTTKRMTSDGEVVDLVYDDPQACAQGQLSSVRSSNGVIEVFTYDARGEEKTSALTVDGQTFTTSFEYTTSRHVSKITNPDNSILTTQFFNDSDIVSGVRLQNEDTTVSSTFSGFNNAFLTPLVSTLGNGLKSTVTLAENGVPVKSVISNSFNTVLHQQTWRLNSLGRLSAYNPSSAANTERLFRYDLAGQLLRSESTERTSAYTYDKCGNLLSKGGSLQVNNGWQLASVKDSTTLVTSRTFEYSADGHRTKELDGSGQPARSMGYDTLGRMTNLNTNRTFVYDSNGCMVKATAPDGTVTYYPSETYEVTTRGGIKTHISYLIHQTRHASITTETGKSPSALYYQCDHLESVVAVFDAKGAVTTEYSYDEFGATTVTRGEDVSRYKFSGKEEFDGLYYFGARFYDPATGRFTTLDDITSSLKDINPPTFNQYTFARNDPVNYIDLNGNKAFWWHFLWHLVADVVLIAAGAALTAFTGGAGFVVGKALIGAGISGLLYDVGAAFDPNQDIGTYNIGWGLNLAVGAIGGAIGAGQASLASYAAKKVASKALSKVVSLGIQVAYGAATGAAKGIASQPAAKGLLSAAGKGAASGAITGIFKGTKAASKKGMERAAKEAAKKVKTKAIKSGARKLGKGLAKEALEQAGLNPFASNSGHDVQDNIRNASQSLMGKTLRFENPILGPTNSLI</sequence>
<dbReference type="EMBL" id="MU129090">
    <property type="protein sequence ID" value="KAF9507107.1"/>
    <property type="molecule type" value="Genomic_DNA"/>
</dbReference>
<dbReference type="InterPro" id="IPR022385">
    <property type="entry name" value="Rhs_assc_core"/>
</dbReference>
<evidence type="ECO:0008006" key="4">
    <source>
        <dbReference type="Google" id="ProtNLM"/>
    </source>
</evidence>
<gene>
    <name evidence="2" type="ORF">BS47DRAFT_1366863</name>
</gene>
<organism evidence="2 3">
    <name type="scientific">Hydnum rufescens UP504</name>
    <dbReference type="NCBI Taxonomy" id="1448309"/>
    <lineage>
        <taxon>Eukaryota</taxon>
        <taxon>Fungi</taxon>
        <taxon>Dikarya</taxon>
        <taxon>Basidiomycota</taxon>
        <taxon>Agaricomycotina</taxon>
        <taxon>Agaricomycetes</taxon>
        <taxon>Cantharellales</taxon>
        <taxon>Hydnaceae</taxon>
        <taxon>Hydnum</taxon>
    </lineage>
</organism>
<accession>A0A9P6AK96</accession>
<feature type="transmembrane region" description="Helical" evidence="1">
    <location>
        <begin position="1750"/>
        <end position="1768"/>
    </location>
</feature>
<dbReference type="PANTHER" id="PTHR32305">
    <property type="match status" value="1"/>
</dbReference>
<dbReference type="InterPro" id="IPR050708">
    <property type="entry name" value="T6SS_VgrG/RHS"/>
</dbReference>
<feature type="transmembrane region" description="Helical" evidence="1">
    <location>
        <begin position="1788"/>
        <end position="1812"/>
    </location>
</feature>
<keyword evidence="1" id="KW-0812">Transmembrane</keyword>
<keyword evidence="1" id="KW-0472">Membrane</keyword>
<dbReference type="Proteomes" id="UP000886523">
    <property type="component" value="Unassembled WGS sequence"/>
</dbReference>
<name>A0A9P6AK96_9AGAM</name>
<dbReference type="PANTHER" id="PTHR32305:SF15">
    <property type="entry name" value="PROTEIN RHSA-RELATED"/>
    <property type="match status" value="1"/>
</dbReference>
<proteinExistence type="predicted"/>
<reference evidence="2" key="1">
    <citation type="journal article" date="2020" name="Nat. Commun.">
        <title>Large-scale genome sequencing of mycorrhizal fungi provides insights into the early evolution of symbiotic traits.</title>
        <authorList>
            <person name="Miyauchi S."/>
            <person name="Kiss E."/>
            <person name="Kuo A."/>
            <person name="Drula E."/>
            <person name="Kohler A."/>
            <person name="Sanchez-Garcia M."/>
            <person name="Morin E."/>
            <person name="Andreopoulos B."/>
            <person name="Barry K.W."/>
            <person name="Bonito G."/>
            <person name="Buee M."/>
            <person name="Carver A."/>
            <person name="Chen C."/>
            <person name="Cichocki N."/>
            <person name="Clum A."/>
            <person name="Culley D."/>
            <person name="Crous P.W."/>
            <person name="Fauchery L."/>
            <person name="Girlanda M."/>
            <person name="Hayes R.D."/>
            <person name="Keri Z."/>
            <person name="LaButti K."/>
            <person name="Lipzen A."/>
            <person name="Lombard V."/>
            <person name="Magnuson J."/>
            <person name="Maillard F."/>
            <person name="Murat C."/>
            <person name="Nolan M."/>
            <person name="Ohm R.A."/>
            <person name="Pangilinan J."/>
            <person name="Pereira M.F."/>
            <person name="Perotto S."/>
            <person name="Peter M."/>
            <person name="Pfister S."/>
            <person name="Riley R."/>
            <person name="Sitrit Y."/>
            <person name="Stielow J.B."/>
            <person name="Szollosi G."/>
            <person name="Zifcakova L."/>
            <person name="Stursova M."/>
            <person name="Spatafora J.W."/>
            <person name="Tedersoo L."/>
            <person name="Vaario L.M."/>
            <person name="Yamada A."/>
            <person name="Yan M."/>
            <person name="Wang P."/>
            <person name="Xu J."/>
            <person name="Bruns T."/>
            <person name="Baldrian P."/>
            <person name="Vilgalys R."/>
            <person name="Dunand C."/>
            <person name="Henrissat B."/>
            <person name="Grigoriev I.V."/>
            <person name="Hibbett D."/>
            <person name="Nagy L.G."/>
            <person name="Martin F.M."/>
        </authorList>
    </citation>
    <scope>NUCLEOTIDE SEQUENCE</scope>
    <source>
        <strain evidence="2">UP504</strain>
    </source>
</reference>